<dbReference type="Proteomes" id="UP000294513">
    <property type="component" value="Unassembled WGS sequence"/>
</dbReference>
<evidence type="ECO:0000313" key="2">
    <source>
        <dbReference type="EMBL" id="TDD93648.1"/>
    </source>
</evidence>
<dbReference type="Gene3D" id="1.10.1660.10">
    <property type="match status" value="1"/>
</dbReference>
<dbReference type="InterPro" id="IPR009061">
    <property type="entry name" value="DNA-bd_dom_put_sf"/>
</dbReference>
<organism evidence="2 3">
    <name type="scientific">Actinomadura rubrisoli</name>
    <dbReference type="NCBI Taxonomy" id="2530368"/>
    <lineage>
        <taxon>Bacteria</taxon>
        <taxon>Bacillati</taxon>
        <taxon>Actinomycetota</taxon>
        <taxon>Actinomycetes</taxon>
        <taxon>Streptosporangiales</taxon>
        <taxon>Thermomonosporaceae</taxon>
        <taxon>Actinomadura</taxon>
    </lineage>
</organism>
<evidence type="ECO:0000313" key="3">
    <source>
        <dbReference type="Proteomes" id="UP000294513"/>
    </source>
</evidence>
<dbReference type="SUPFAM" id="SSF46955">
    <property type="entry name" value="Putative DNA-binding domain"/>
    <property type="match status" value="1"/>
</dbReference>
<dbReference type="Pfam" id="PF13411">
    <property type="entry name" value="MerR_1"/>
    <property type="match status" value="1"/>
</dbReference>
<reference evidence="2 3" key="1">
    <citation type="submission" date="2019-03" db="EMBL/GenBank/DDBJ databases">
        <title>Draft genome sequences of novel Actinobacteria.</title>
        <authorList>
            <person name="Sahin N."/>
            <person name="Ay H."/>
            <person name="Saygin H."/>
        </authorList>
    </citation>
    <scope>NUCLEOTIDE SEQUENCE [LARGE SCALE GENOMIC DNA]</scope>
    <source>
        <strain evidence="2 3">H3C3</strain>
    </source>
</reference>
<proteinExistence type="predicted"/>
<dbReference type="InterPro" id="IPR000551">
    <property type="entry name" value="MerR-type_HTH_dom"/>
</dbReference>
<dbReference type="EMBL" id="SMKU01000028">
    <property type="protein sequence ID" value="TDD93648.1"/>
    <property type="molecule type" value="Genomic_DNA"/>
</dbReference>
<gene>
    <name evidence="2" type="ORF">E1298_08935</name>
</gene>
<name>A0A4R5C216_9ACTN</name>
<keyword evidence="3" id="KW-1185">Reference proteome</keyword>
<sequence length="100" mass="10580">MNTRQLLDHVPGLTYRQLDLWTRSGYLHALQAGPGSGHARRYSRDEVEVAALMVRLHAAGLNVQTAHHAARELAAGRPAVLAPGIEITVAEPPGGVAASA</sequence>
<evidence type="ECO:0000259" key="1">
    <source>
        <dbReference type="Pfam" id="PF13411"/>
    </source>
</evidence>
<accession>A0A4R5C216</accession>
<dbReference type="GO" id="GO:0003677">
    <property type="term" value="F:DNA binding"/>
    <property type="evidence" value="ECO:0007669"/>
    <property type="project" value="InterPro"/>
</dbReference>
<dbReference type="GO" id="GO:0006355">
    <property type="term" value="P:regulation of DNA-templated transcription"/>
    <property type="evidence" value="ECO:0007669"/>
    <property type="project" value="InterPro"/>
</dbReference>
<dbReference type="AlphaFoldDB" id="A0A4R5C216"/>
<dbReference type="RefSeq" id="WP_131890953.1">
    <property type="nucleotide sequence ID" value="NZ_SMKU01000028.1"/>
</dbReference>
<comment type="caution">
    <text evidence="2">The sequence shown here is derived from an EMBL/GenBank/DDBJ whole genome shotgun (WGS) entry which is preliminary data.</text>
</comment>
<feature type="domain" description="HTH merR-type" evidence="1">
    <location>
        <begin position="12"/>
        <end position="71"/>
    </location>
</feature>
<dbReference type="OrthoDB" id="3482735at2"/>
<protein>
    <submittedName>
        <fullName evidence="2">MerR family transcriptional regulator</fullName>
    </submittedName>
</protein>